<gene>
    <name evidence="9" type="ORF">ISF_08689</name>
</gene>
<dbReference type="AlphaFoldDB" id="A0A162K5A3"/>
<keyword evidence="4" id="KW-0238">DNA-binding</keyword>
<evidence type="ECO:0000256" key="5">
    <source>
        <dbReference type="ARBA" id="ARBA00023163"/>
    </source>
</evidence>
<dbReference type="GO" id="GO:0008270">
    <property type="term" value="F:zinc ion binding"/>
    <property type="evidence" value="ECO:0007669"/>
    <property type="project" value="InterPro"/>
</dbReference>
<evidence type="ECO:0000256" key="4">
    <source>
        <dbReference type="ARBA" id="ARBA00023125"/>
    </source>
</evidence>
<dbReference type="InterPro" id="IPR007219">
    <property type="entry name" value="XnlR_reg_dom"/>
</dbReference>
<dbReference type="GO" id="GO:0001228">
    <property type="term" value="F:DNA-binding transcription activator activity, RNA polymerase II-specific"/>
    <property type="evidence" value="ECO:0007669"/>
    <property type="project" value="TreeGrafter"/>
</dbReference>
<keyword evidence="2" id="KW-0862">Zinc</keyword>
<evidence type="ECO:0000256" key="6">
    <source>
        <dbReference type="ARBA" id="ARBA00023242"/>
    </source>
</evidence>
<dbReference type="Gene3D" id="4.10.240.10">
    <property type="entry name" value="Zn(2)-C6 fungal-type DNA-binding domain"/>
    <property type="match status" value="1"/>
</dbReference>
<dbReference type="OrthoDB" id="4337792at2759"/>
<keyword evidence="5" id="KW-0804">Transcription</keyword>
<name>A0A162K5A3_CORFA</name>
<dbReference type="Pfam" id="PF04082">
    <property type="entry name" value="Fungal_trans"/>
    <property type="match status" value="1"/>
</dbReference>
<dbReference type="GO" id="GO:0000978">
    <property type="term" value="F:RNA polymerase II cis-regulatory region sequence-specific DNA binding"/>
    <property type="evidence" value="ECO:0007669"/>
    <property type="project" value="TreeGrafter"/>
</dbReference>
<dbReference type="PROSITE" id="PS50048">
    <property type="entry name" value="ZN2_CY6_FUNGAL_2"/>
    <property type="match status" value="1"/>
</dbReference>
<comment type="caution">
    <text evidence="9">The sequence shown here is derived from an EMBL/GenBank/DDBJ whole genome shotgun (WGS) entry which is preliminary data.</text>
</comment>
<keyword evidence="6" id="KW-0539">Nucleus</keyword>
<keyword evidence="1" id="KW-0479">Metal-binding</keyword>
<proteinExistence type="predicted"/>
<dbReference type="SUPFAM" id="SSF57701">
    <property type="entry name" value="Zn2/Cys6 DNA-binding domain"/>
    <property type="match status" value="1"/>
</dbReference>
<evidence type="ECO:0000313" key="9">
    <source>
        <dbReference type="EMBL" id="OAA53528.1"/>
    </source>
</evidence>
<sequence length="782" mass="85604">MTMQTPVKAGPGRPLVSCTVCRKRKLKCDRQHPCRNCLRSRSKNPERDCVYEDAAALPARDRARPPRRRSSVSQQRPTPSATPDVVSQASGPVSPADAEAPVLVSRPDPAAATSCSHTTFSVVSRSCASTSAPHSVRGPKSLASEVDSACQTIESSFFGHTMTAGRGVTHKSRFFGQSHWLSIIVLFRDLAATITTDLCVENSKALLALHRCKALAREIKAQRSPTWPAPLTAALPAKNLADELVDSYLDTTETVYRVLHIPSFRRDYDSFWLLGADTLPDRAFLIQLKLVLAIGATSYDDTFSLHSSAMAWVYEAQTYLSEPGSKSQLSIQFLQISILLLIAQEAMGIEGHALWISAGALVRTAMHMGVHRDPTDQFAASRPRLAHEMCLRLWSTVLELALQSSFVAGKPPLVSIDDFDAPCPGNFDDDQLMPEVKDPLPKPNEDFTQTTISIALRKMFPLRLAAAKMLNDANTQETYEEAQKLDQGLRDIYKDVCRTLACARLVSPASAPRFDTSALDVIVHRYISSVHVPFLDRGQYDTAYAFSRQASVDAALRIWRATSRTWHRAPPSVGLGSGNGFTSLPVADKFGRFARCGSAAGFFRSAAFHANLTVAFELKTQLREQESLGPAMLRPDLLSVLEDAKNFTLQCINAGETNVKGYIFICLITTQIYSLQQGMTSDQVRPAIVKAVEDALDVALHRLEKMQRTGPGRKPADSGLDSTYATALTTPSGVIPGYDSHVPDHMLQSTNEAMDLMNWMITDEGTLGALDGPFWMGGMGAR</sequence>
<evidence type="ECO:0000256" key="2">
    <source>
        <dbReference type="ARBA" id="ARBA00022833"/>
    </source>
</evidence>
<keyword evidence="3" id="KW-0805">Transcription regulation</keyword>
<dbReference type="RefSeq" id="XP_018700479.1">
    <property type="nucleotide sequence ID" value="XM_018852292.1"/>
</dbReference>
<dbReference type="GeneID" id="30024981"/>
<dbReference type="SMART" id="SM00906">
    <property type="entry name" value="Fungal_trans"/>
    <property type="match status" value="1"/>
</dbReference>
<dbReference type="STRING" id="1081104.A0A162K5A3"/>
<evidence type="ECO:0000313" key="10">
    <source>
        <dbReference type="Proteomes" id="UP000076744"/>
    </source>
</evidence>
<accession>A0A162K5A3</accession>
<dbReference type="SMART" id="SM00066">
    <property type="entry name" value="GAL4"/>
    <property type="match status" value="1"/>
</dbReference>
<dbReference type="GO" id="GO:0006351">
    <property type="term" value="P:DNA-templated transcription"/>
    <property type="evidence" value="ECO:0007669"/>
    <property type="project" value="InterPro"/>
</dbReference>
<dbReference type="CDD" id="cd00067">
    <property type="entry name" value="GAL4"/>
    <property type="match status" value="1"/>
</dbReference>
<evidence type="ECO:0000259" key="8">
    <source>
        <dbReference type="PROSITE" id="PS50048"/>
    </source>
</evidence>
<dbReference type="InterPro" id="IPR036864">
    <property type="entry name" value="Zn2-C6_fun-type_DNA-bd_sf"/>
</dbReference>
<dbReference type="CDD" id="cd12148">
    <property type="entry name" value="fungal_TF_MHR"/>
    <property type="match status" value="1"/>
</dbReference>
<dbReference type="PANTHER" id="PTHR31944">
    <property type="entry name" value="HEME-RESPONSIVE ZINC FINGER TRANSCRIPTION FACTOR HAP1"/>
    <property type="match status" value="1"/>
</dbReference>
<dbReference type="Proteomes" id="UP000076744">
    <property type="component" value="Unassembled WGS sequence"/>
</dbReference>
<feature type="domain" description="Zn(2)-C6 fungal-type" evidence="8">
    <location>
        <begin position="17"/>
        <end position="51"/>
    </location>
</feature>
<dbReference type="GO" id="GO:0005634">
    <property type="term" value="C:nucleus"/>
    <property type="evidence" value="ECO:0007669"/>
    <property type="project" value="TreeGrafter"/>
</dbReference>
<evidence type="ECO:0000256" key="7">
    <source>
        <dbReference type="SAM" id="MobiDB-lite"/>
    </source>
</evidence>
<keyword evidence="10" id="KW-1185">Reference proteome</keyword>
<dbReference type="InterPro" id="IPR051430">
    <property type="entry name" value="Fungal_TF_Env_Response"/>
</dbReference>
<reference evidence="9 10" key="1">
    <citation type="journal article" date="2016" name="Genome Biol. Evol.">
        <title>Divergent and convergent evolution of fungal pathogenicity.</title>
        <authorList>
            <person name="Shang Y."/>
            <person name="Xiao G."/>
            <person name="Zheng P."/>
            <person name="Cen K."/>
            <person name="Zhan S."/>
            <person name="Wang C."/>
        </authorList>
    </citation>
    <scope>NUCLEOTIDE SEQUENCE [LARGE SCALE GENOMIC DNA]</scope>
    <source>
        <strain evidence="9 10">ARSEF 2679</strain>
    </source>
</reference>
<dbReference type="EMBL" id="AZHB01000034">
    <property type="protein sequence ID" value="OAA53528.1"/>
    <property type="molecule type" value="Genomic_DNA"/>
</dbReference>
<dbReference type="Pfam" id="PF00172">
    <property type="entry name" value="Zn_clus"/>
    <property type="match status" value="1"/>
</dbReference>
<dbReference type="PANTHER" id="PTHR31944:SF131">
    <property type="entry name" value="HEME-RESPONSIVE ZINC FINGER TRANSCRIPTION FACTOR HAP1"/>
    <property type="match status" value="1"/>
</dbReference>
<protein>
    <submittedName>
        <fullName evidence="9">Transcription factor</fullName>
    </submittedName>
</protein>
<feature type="region of interest" description="Disordered" evidence="7">
    <location>
        <begin position="57"/>
        <end position="100"/>
    </location>
</feature>
<organism evidence="9 10">
    <name type="scientific">Cordyceps fumosorosea (strain ARSEF 2679)</name>
    <name type="common">Isaria fumosorosea</name>
    <dbReference type="NCBI Taxonomy" id="1081104"/>
    <lineage>
        <taxon>Eukaryota</taxon>
        <taxon>Fungi</taxon>
        <taxon>Dikarya</taxon>
        <taxon>Ascomycota</taxon>
        <taxon>Pezizomycotina</taxon>
        <taxon>Sordariomycetes</taxon>
        <taxon>Hypocreomycetidae</taxon>
        <taxon>Hypocreales</taxon>
        <taxon>Cordycipitaceae</taxon>
        <taxon>Cordyceps</taxon>
    </lineage>
</organism>
<evidence type="ECO:0000256" key="3">
    <source>
        <dbReference type="ARBA" id="ARBA00023015"/>
    </source>
</evidence>
<dbReference type="InterPro" id="IPR001138">
    <property type="entry name" value="Zn2Cys6_DnaBD"/>
</dbReference>
<evidence type="ECO:0000256" key="1">
    <source>
        <dbReference type="ARBA" id="ARBA00022723"/>
    </source>
</evidence>